<dbReference type="AlphaFoldDB" id="A0A445N2A8"/>
<name>A0A445N2A8_9BACT</name>
<protein>
    <submittedName>
        <fullName evidence="2">Uncharacterized protein</fullName>
    </submittedName>
</protein>
<evidence type="ECO:0000313" key="2">
    <source>
        <dbReference type="EMBL" id="SPD75842.1"/>
    </source>
</evidence>
<dbReference type="EMBL" id="OJIN01000221">
    <property type="protein sequence ID" value="SPD75842.1"/>
    <property type="molecule type" value="Genomic_DNA"/>
</dbReference>
<keyword evidence="1" id="KW-1133">Transmembrane helix</keyword>
<reference evidence="2" key="1">
    <citation type="submission" date="2018-01" db="EMBL/GenBank/DDBJ databases">
        <authorList>
            <person name="Regsiter A."/>
            <person name="William W."/>
        </authorList>
    </citation>
    <scope>NUCLEOTIDE SEQUENCE</scope>
    <source>
        <strain evidence="2">TRIP AH-1</strain>
    </source>
</reference>
<keyword evidence="1" id="KW-0472">Membrane</keyword>
<organism evidence="2">
    <name type="scientific">uncultured Desulfobacterium sp</name>
    <dbReference type="NCBI Taxonomy" id="201089"/>
    <lineage>
        <taxon>Bacteria</taxon>
        <taxon>Pseudomonadati</taxon>
        <taxon>Thermodesulfobacteriota</taxon>
        <taxon>Desulfobacteria</taxon>
        <taxon>Desulfobacterales</taxon>
        <taxon>Desulfobacteriaceae</taxon>
        <taxon>Desulfobacterium</taxon>
        <taxon>environmental samples</taxon>
    </lineage>
</organism>
<gene>
    <name evidence="2" type="ORF">PITCH_A760052</name>
</gene>
<feature type="transmembrane region" description="Helical" evidence="1">
    <location>
        <begin position="14"/>
        <end position="34"/>
    </location>
</feature>
<evidence type="ECO:0000256" key="1">
    <source>
        <dbReference type="SAM" id="Phobius"/>
    </source>
</evidence>
<proteinExistence type="predicted"/>
<keyword evidence="1" id="KW-0812">Transmembrane</keyword>
<sequence length="53" mass="5681">MVENLLGIVKSNPVVFGIFFAVVCIAAVISIINARNEKKAQKRPLPAGDTKKA</sequence>
<accession>A0A445N2A8</accession>